<sequence length="392" mass="44461">MAGVNTWAFYTFIDRTAALYNGLSSYASGTISLAEAKQSIISDIASYIVIVVVVPTAYSLSAGGGRVLASLYTRRQLNYLSRLLLDDFGEEHPNNLLYYSRHMSEIPNSLSHEIAELNTEIFNLLFGQVYYVGIIKQLQGINMYYRRLANEEQERRQRVYIESKRNEPSLVFEHVDVRIPNSSHVLISNINLTLHSSDNLIVTGSSGCGKSTLLRLLAGLVHNETDNKNSILHIIPRQNIIILCQQLHLIRGTLREQLSYLRLAHGLGSVTDDNYAQQLLNEFSLGHLIDRYSMNGKRQVWSELLSIGEQQRLMIVSALLIGTETARLLILDETTSGCDKQTEETIYKHLQRSNLQFISISHRKEISKYHSRQMTIDATDTPIPTPVFKTRF</sequence>
<dbReference type="PANTHER" id="PTHR11384:SF59">
    <property type="entry name" value="LYSOSOMAL COBALAMIN TRANSPORTER ABCD4"/>
    <property type="match status" value="1"/>
</dbReference>
<evidence type="ECO:0000256" key="7">
    <source>
        <dbReference type="ARBA" id="ARBA00023136"/>
    </source>
</evidence>
<dbReference type="GO" id="GO:0005524">
    <property type="term" value="F:ATP binding"/>
    <property type="evidence" value="ECO:0007669"/>
    <property type="project" value="UniProtKB-KW"/>
</dbReference>
<accession>A0A819MZV7</accession>
<evidence type="ECO:0000256" key="3">
    <source>
        <dbReference type="ARBA" id="ARBA00022692"/>
    </source>
</evidence>
<evidence type="ECO:0000256" key="4">
    <source>
        <dbReference type="ARBA" id="ARBA00022741"/>
    </source>
</evidence>
<dbReference type="Proteomes" id="UP000663881">
    <property type="component" value="Unassembled WGS sequence"/>
</dbReference>
<protein>
    <recommendedName>
        <fullName evidence="8">AAA+ ATPase domain-containing protein</fullName>
    </recommendedName>
</protein>
<keyword evidence="4" id="KW-0547">Nucleotide-binding</keyword>
<gene>
    <name evidence="9" type="ORF">OKA104_LOCUS29107</name>
</gene>
<comment type="caution">
    <text evidence="9">The sequence shown here is derived from an EMBL/GenBank/DDBJ whole genome shotgun (WGS) entry which is preliminary data.</text>
</comment>
<proteinExistence type="inferred from homology"/>
<dbReference type="EMBL" id="CAJOAY010002918">
    <property type="protein sequence ID" value="CAF3989124.1"/>
    <property type="molecule type" value="Genomic_DNA"/>
</dbReference>
<comment type="similarity">
    <text evidence="1">Belongs to the ABC transporter superfamily. ABCD family. Peroxisomal fatty acyl CoA transporter (TC 3.A.1.203) subfamily.</text>
</comment>
<dbReference type="InterPro" id="IPR003439">
    <property type="entry name" value="ABC_transporter-like_ATP-bd"/>
</dbReference>
<name>A0A819MZV7_9BILA</name>
<dbReference type="InterPro" id="IPR003593">
    <property type="entry name" value="AAA+_ATPase"/>
</dbReference>
<evidence type="ECO:0000256" key="6">
    <source>
        <dbReference type="ARBA" id="ARBA00022989"/>
    </source>
</evidence>
<evidence type="ECO:0000256" key="1">
    <source>
        <dbReference type="ARBA" id="ARBA00008575"/>
    </source>
</evidence>
<dbReference type="Pfam" id="PF00005">
    <property type="entry name" value="ABC_tran"/>
    <property type="match status" value="1"/>
</dbReference>
<feature type="domain" description="AAA+ ATPase" evidence="8">
    <location>
        <begin position="196"/>
        <end position="389"/>
    </location>
</feature>
<keyword evidence="5" id="KW-0067">ATP-binding</keyword>
<evidence type="ECO:0000313" key="9">
    <source>
        <dbReference type="EMBL" id="CAF3989124.1"/>
    </source>
</evidence>
<keyword evidence="2" id="KW-0813">Transport</keyword>
<dbReference type="SUPFAM" id="SSF52540">
    <property type="entry name" value="P-loop containing nucleoside triphosphate hydrolases"/>
    <property type="match status" value="1"/>
</dbReference>
<dbReference type="Gene3D" id="3.40.50.300">
    <property type="entry name" value="P-loop containing nucleotide triphosphate hydrolases"/>
    <property type="match status" value="1"/>
</dbReference>
<dbReference type="InterPro" id="IPR050835">
    <property type="entry name" value="ABC_transporter_sub-D"/>
</dbReference>
<dbReference type="InterPro" id="IPR027417">
    <property type="entry name" value="P-loop_NTPase"/>
</dbReference>
<organism evidence="9 10">
    <name type="scientific">Adineta steineri</name>
    <dbReference type="NCBI Taxonomy" id="433720"/>
    <lineage>
        <taxon>Eukaryota</taxon>
        <taxon>Metazoa</taxon>
        <taxon>Spiralia</taxon>
        <taxon>Gnathifera</taxon>
        <taxon>Rotifera</taxon>
        <taxon>Eurotatoria</taxon>
        <taxon>Bdelloidea</taxon>
        <taxon>Adinetida</taxon>
        <taxon>Adinetidae</taxon>
        <taxon>Adineta</taxon>
    </lineage>
</organism>
<reference evidence="9" key="1">
    <citation type="submission" date="2021-02" db="EMBL/GenBank/DDBJ databases">
        <authorList>
            <person name="Nowell W R."/>
        </authorList>
    </citation>
    <scope>NUCLEOTIDE SEQUENCE</scope>
</reference>
<dbReference type="GO" id="GO:0016887">
    <property type="term" value="F:ATP hydrolysis activity"/>
    <property type="evidence" value="ECO:0007669"/>
    <property type="project" value="InterPro"/>
</dbReference>
<evidence type="ECO:0000256" key="5">
    <source>
        <dbReference type="ARBA" id="ARBA00022840"/>
    </source>
</evidence>
<dbReference type="PANTHER" id="PTHR11384">
    <property type="entry name" value="ATP-BINDING CASSETTE, SUB-FAMILY D MEMBER"/>
    <property type="match status" value="1"/>
</dbReference>
<evidence type="ECO:0000256" key="2">
    <source>
        <dbReference type="ARBA" id="ARBA00022448"/>
    </source>
</evidence>
<evidence type="ECO:0000313" key="10">
    <source>
        <dbReference type="Proteomes" id="UP000663881"/>
    </source>
</evidence>
<keyword evidence="3" id="KW-0812">Transmembrane</keyword>
<evidence type="ECO:0000259" key="8">
    <source>
        <dbReference type="SMART" id="SM00382"/>
    </source>
</evidence>
<dbReference type="AlphaFoldDB" id="A0A819MZV7"/>
<dbReference type="SMART" id="SM00382">
    <property type="entry name" value="AAA"/>
    <property type="match status" value="1"/>
</dbReference>
<keyword evidence="7" id="KW-0472">Membrane</keyword>
<keyword evidence="6" id="KW-1133">Transmembrane helix</keyword>